<sequence>MFNRKKNKYREKINEFNNKLHENSRNKNVQGCLNLALRDRMEFLVDINKLNSDEINLENIDEFMKLFGNKNEQQILENQKNQLENQLKILNEKNDVENSIRINDEISEIGEKLDYCARISEISKELNFNDLIILLGEKLLMKKSFLFHKKQLIKL</sequence>
<keyword evidence="1" id="KW-0175">Coiled coil</keyword>
<proteinExistence type="predicted"/>
<dbReference type="Proteomes" id="UP000681722">
    <property type="component" value="Unassembled WGS sequence"/>
</dbReference>
<organism evidence="2 3">
    <name type="scientific">Didymodactylos carnosus</name>
    <dbReference type="NCBI Taxonomy" id="1234261"/>
    <lineage>
        <taxon>Eukaryota</taxon>
        <taxon>Metazoa</taxon>
        <taxon>Spiralia</taxon>
        <taxon>Gnathifera</taxon>
        <taxon>Rotifera</taxon>
        <taxon>Eurotatoria</taxon>
        <taxon>Bdelloidea</taxon>
        <taxon>Philodinida</taxon>
        <taxon>Philodinidae</taxon>
        <taxon>Didymodactylos</taxon>
    </lineage>
</organism>
<dbReference type="EMBL" id="CAJOBC010123282">
    <property type="protein sequence ID" value="CAF4584064.1"/>
    <property type="molecule type" value="Genomic_DNA"/>
</dbReference>
<protein>
    <submittedName>
        <fullName evidence="2">Uncharacterized protein</fullName>
    </submittedName>
</protein>
<evidence type="ECO:0000313" key="3">
    <source>
        <dbReference type="Proteomes" id="UP000681722"/>
    </source>
</evidence>
<gene>
    <name evidence="2" type="ORF">SRO942_LOCUS48252</name>
</gene>
<name>A0A8S2YX01_9BILA</name>
<comment type="caution">
    <text evidence="2">The sequence shown here is derived from an EMBL/GenBank/DDBJ whole genome shotgun (WGS) entry which is preliminary data.</text>
</comment>
<evidence type="ECO:0000256" key="1">
    <source>
        <dbReference type="SAM" id="Coils"/>
    </source>
</evidence>
<accession>A0A8S2YX01</accession>
<feature type="coiled-coil region" evidence="1">
    <location>
        <begin position="66"/>
        <end position="100"/>
    </location>
</feature>
<reference evidence="2" key="1">
    <citation type="submission" date="2021-02" db="EMBL/GenBank/DDBJ databases">
        <authorList>
            <person name="Nowell W R."/>
        </authorList>
    </citation>
    <scope>NUCLEOTIDE SEQUENCE</scope>
</reference>
<evidence type="ECO:0000313" key="2">
    <source>
        <dbReference type="EMBL" id="CAF4584064.1"/>
    </source>
</evidence>
<dbReference type="AlphaFoldDB" id="A0A8S2YX01"/>